<dbReference type="PANTHER" id="PTHR43135">
    <property type="entry name" value="ALPHA-D-RIBOSE 1-METHYLPHOSPHONATE 5-TRIPHOSPHATE DIPHOSPHATASE"/>
    <property type="match status" value="1"/>
</dbReference>
<accession>A0AAU7VNG2</accession>
<reference evidence="3" key="2">
    <citation type="submission" date="2024-06" db="EMBL/GenBank/DDBJ databases">
        <authorList>
            <person name="Petrova K.O."/>
            <person name="Toshchakov S.V."/>
            <person name="Boltjanskaja Y.V."/>
            <person name="Kevbrin V."/>
        </authorList>
    </citation>
    <scope>NUCLEOTIDE SEQUENCE</scope>
    <source>
        <strain evidence="3">Z-910T</strain>
    </source>
</reference>
<dbReference type="CDD" id="cd01309">
    <property type="entry name" value="Met_dep_hydrolase_C"/>
    <property type="match status" value="1"/>
</dbReference>
<dbReference type="InterPro" id="IPR011059">
    <property type="entry name" value="Metal-dep_hydrolase_composite"/>
</dbReference>
<dbReference type="EMBL" id="CP158367">
    <property type="protein sequence ID" value="XBX75590.1"/>
    <property type="molecule type" value="Genomic_DNA"/>
</dbReference>
<evidence type="ECO:0000259" key="2">
    <source>
        <dbReference type="Pfam" id="PF01979"/>
    </source>
</evidence>
<feature type="coiled-coil region" evidence="1">
    <location>
        <begin position="173"/>
        <end position="200"/>
    </location>
</feature>
<dbReference type="Pfam" id="PF01979">
    <property type="entry name" value="Amidohydro_1"/>
    <property type="match status" value="1"/>
</dbReference>
<dbReference type="SUPFAM" id="SSF51338">
    <property type="entry name" value="Composite domain of metallo-dependent hydrolases"/>
    <property type="match status" value="1"/>
</dbReference>
<keyword evidence="1" id="KW-0175">Coiled coil</keyword>
<dbReference type="AlphaFoldDB" id="A0AAU7VNG2"/>
<organism evidence="3">
    <name type="scientific">Proteinivorax tanatarense</name>
    <dbReference type="NCBI Taxonomy" id="1260629"/>
    <lineage>
        <taxon>Bacteria</taxon>
        <taxon>Bacillati</taxon>
        <taxon>Bacillota</taxon>
        <taxon>Clostridia</taxon>
        <taxon>Eubacteriales</taxon>
        <taxon>Proteinivoracaceae</taxon>
        <taxon>Proteinivorax</taxon>
    </lineage>
</organism>
<dbReference type="InterPro" id="IPR051781">
    <property type="entry name" value="Metallo-dep_Hydrolase"/>
</dbReference>
<dbReference type="Gene3D" id="3.20.20.140">
    <property type="entry name" value="Metal-dependent hydrolases"/>
    <property type="match status" value="1"/>
</dbReference>
<dbReference type="InterPro" id="IPR032466">
    <property type="entry name" value="Metal_Hydrolase"/>
</dbReference>
<evidence type="ECO:0000256" key="1">
    <source>
        <dbReference type="SAM" id="Coils"/>
    </source>
</evidence>
<sequence length="386" mass="42079">MIAITNGKIYTMANKTLENGTILIKEGKIEDVGESIDIPQNAKVIDAKGQVIMPGLIDAHSHIGIFEEAMGFEGADGNEMTHPSTPHLRAIDAVNPMDTALKEAYEGGITTVVSGPGSANVIGGQGMAMKTYGKIIDEMVMLEPTGMKCAYGENPKRVYSSQKKAPSTRMGTAAVMREELIKAQEYLKKLEKAEEDSEKAPARDLKMEGLVKVLRKEIPLRAHAHRADDIVTALRIAEEFDVDITIEHCTEGHLVADYLAEKKVDVVIGPTLSSRPKVELANLTFETGRVLWEAGVKFAIMTDHPVIPQHYLPICAALAHRDGLPKEEALKAITINAAEIIGVGERVGSIEKGKDADIIVLDGDLFDYKTKVQKTIINGEVIYDRK</sequence>
<evidence type="ECO:0000313" key="3">
    <source>
        <dbReference type="EMBL" id="XBX75590.1"/>
    </source>
</evidence>
<dbReference type="RefSeq" id="WP_350344333.1">
    <property type="nucleotide sequence ID" value="NZ_CP158367.1"/>
</dbReference>
<dbReference type="InterPro" id="IPR006680">
    <property type="entry name" value="Amidohydro-rel"/>
</dbReference>
<protein>
    <submittedName>
        <fullName evidence="3">Amidohydrolase</fullName>
    </submittedName>
</protein>
<dbReference type="Gene3D" id="2.30.40.10">
    <property type="entry name" value="Urease, subunit C, domain 1"/>
    <property type="match status" value="1"/>
</dbReference>
<gene>
    <name evidence="3" type="ORF">PRVXT_000729</name>
</gene>
<dbReference type="GO" id="GO:0016810">
    <property type="term" value="F:hydrolase activity, acting on carbon-nitrogen (but not peptide) bonds"/>
    <property type="evidence" value="ECO:0007669"/>
    <property type="project" value="InterPro"/>
</dbReference>
<name>A0AAU7VNG2_9FIRM</name>
<proteinExistence type="predicted"/>
<feature type="domain" description="Amidohydrolase-related" evidence="2">
    <location>
        <begin position="51"/>
        <end position="381"/>
    </location>
</feature>
<dbReference type="PANTHER" id="PTHR43135:SF3">
    <property type="entry name" value="ALPHA-D-RIBOSE 1-METHYLPHOSPHONATE 5-TRIPHOSPHATE DIPHOSPHATASE"/>
    <property type="match status" value="1"/>
</dbReference>
<dbReference type="SUPFAM" id="SSF51556">
    <property type="entry name" value="Metallo-dependent hydrolases"/>
    <property type="match status" value="1"/>
</dbReference>
<reference evidence="3" key="1">
    <citation type="journal article" date="2013" name="Extremophiles">
        <title>Proteinivorax tanatarense gen. nov., sp. nov., an anaerobic, haloalkaliphilic, proteolytic bacterium isolated from a decaying algal bloom, and proposal of Proteinivoraceae fam. nov.</title>
        <authorList>
            <person name="Kevbrin V."/>
            <person name="Boltyanskaya Y."/>
            <person name="Zhilina T."/>
            <person name="Kolganova T."/>
            <person name="Lavrentjeva E."/>
            <person name="Kuznetsov B."/>
        </authorList>
    </citation>
    <scope>NUCLEOTIDE SEQUENCE</scope>
    <source>
        <strain evidence="3">Z-910T</strain>
    </source>
</reference>